<dbReference type="OrthoDB" id="9780310at2"/>
<name>A0A1M5A5Y3_9BACT</name>
<dbReference type="RefSeq" id="WP_073042342.1">
    <property type="nucleotide sequence ID" value="NZ_FQUO01000006.1"/>
</dbReference>
<reference evidence="1 2" key="1">
    <citation type="submission" date="2016-11" db="EMBL/GenBank/DDBJ databases">
        <authorList>
            <person name="Jaros S."/>
            <person name="Januszkiewicz K."/>
            <person name="Wedrychowicz H."/>
        </authorList>
    </citation>
    <scope>NUCLEOTIDE SEQUENCE [LARGE SCALE GENOMIC DNA]</scope>
    <source>
        <strain evidence="1 2">DSM 26897</strain>
    </source>
</reference>
<dbReference type="SUPFAM" id="SSF117396">
    <property type="entry name" value="TM1631-like"/>
    <property type="match status" value="1"/>
</dbReference>
<protein>
    <submittedName>
        <fullName evidence="1">Uncharacterized conserved protein YecE, DUF72 family</fullName>
    </submittedName>
</protein>
<accession>A0A1M5A5Y3</accession>
<dbReference type="Proteomes" id="UP000184368">
    <property type="component" value="Unassembled WGS sequence"/>
</dbReference>
<proteinExistence type="predicted"/>
<dbReference type="EMBL" id="FQUO01000006">
    <property type="protein sequence ID" value="SHF25739.1"/>
    <property type="molecule type" value="Genomic_DNA"/>
</dbReference>
<gene>
    <name evidence="1" type="ORF">SAMN05444008_106131</name>
</gene>
<dbReference type="PANTHER" id="PTHR30348:SF4">
    <property type="entry name" value="DUF72 DOMAIN-CONTAINING PROTEIN"/>
    <property type="match status" value="1"/>
</dbReference>
<dbReference type="PANTHER" id="PTHR30348">
    <property type="entry name" value="UNCHARACTERIZED PROTEIN YECE"/>
    <property type="match status" value="1"/>
</dbReference>
<dbReference type="Pfam" id="PF01904">
    <property type="entry name" value="DUF72"/>
    <property type="match status" value="1"/>
</dbReference>
<evidence type="ECO:0000313" key="1">
    <source>
        <dbReference type="EMBL" id="SHF25739.1"/>
    </source>
</evidence>
<evidence type="ECO:0000313" key="2">
    <source>
        <dbReference type="Proteomes" id="UP000184368"/>
    </source>
</evidence>
<dbReference type="AlphaFoldDB" id="A0A1M5A5Y3"/>
<keyword evidence="2" id="KW-1185">Reference proteome</keyword>
<dbReference type="InterPro" id="IPR036520">
    <property type="entry name" value="UPF0759_sf"/>
</dbReference>
<organism evidence="1 2">
    <name type="scientific">Cnuella takakiae</name>
    <dbReference type="NCBI Taxonomy" id="1302690"/>
    <lineage>
        <taxon>Bacteria</taxon>
        <taxon>Pseudomonadati</taxon>
        <taxon>Bacteroidota</taxon>
        <taxon>Chitinophagia</taxon>
        <taxon>Chitinophagales</taxon>
        <taxon>Chitinophagaceae</taxon>
        <taxon>Cnuella</taxon>
    </lineage>
</organism>
<dbReference type="Gene3D" id="3.20.20.410">
    <property type="entry name" value="Protein of unknown function UPF0759"/>
    <property type="match status" value="1"/>
</dbReference>
<dbReference type="STRING" id="1302690.BUE76_09370"/>
<dbReference type="InterPro" id="IPR002763">
    <property type="entry name" value="DUF72"/>
</dbReference>
<sequence>MQQTEWHIGCSGFSYKEWKDKFYPKGLATGKWFEYYCQHFNCVELNVTFYRFPQVTTLQGWHRRSPEGFRFAAKAPRTITHYKKFKEAHTEVADFYKVLQYGLAEKLGAVLFQTPPSFAFSEENLANIISHLNPEVTNVVEFRHESWWQPEVWEQLQANNIVVSGTSYPGLPDTLPEQQTTAYYRLHGVPHLYHSPYTEPYIRKVAGRVSGAQKAFVFFDNTASGAAIQNAQYLQELVGFKTN</sequence>